<protein>
    <submittedName>
        <fullName evidence="8">Unnamed protein product</fullName>
    </submittedName>
</protein>
<feature type="compositionally biased region" description="Low complexity" evidence="6">
    <location>
        <begin position="750"/>
        <end position="763"/>
    </location>
</feature>
<sequence>MKKDYPNEKCTNCKEFGIECILVEKRKKRTKAQIEADKLAELEKLRENTGMSDEEYEQQKQLIKAARLTKQHRKRKKKDKFKEDDENAKTSETANNNIDQNSNTTNSNFTVKQETNASPSFRSQLPKPRMDQIEDKYIKVDQRAILDREINARQMSEFIKVISTMTDIRYPMIEYYSRNGKMMTIGDFISRETLISLQCSQCFTIPTESKSWEYINAYFDRFHILFPCISRDQFMIDFADLRKPPSLLLLRSMLYVGCRIRANCEADYKEARLLYEKAKMVANADMEPNPIYLVLSTFILKTLASSHPSLKNIQDSLASAIQFAISFGMHKDVNDAPYLTEYEKRTYKLLFWTLMQSDRVYALSFSKNYNFDKNSCTVKELTVQDYIDLGFSDTGEAQRLFGVYQVGTKFQVLMDKVTGLQKNANYAGIKHEPISPFHEKINSVMSEFWDNVDDPYKDPALSIVSFITVIYYHSLNVFVQRVNLYSLFAILAKCLEMESIKPGYCQYLEDQHIDLSSACDSMFDSIHQLAEAVSSAPKYKQYFPLIQNSLFLVFQAGVSMLPFLFNGKEKVRKMAEADVMKVIPALEQLEDTISWNMIDACWFILKEVVPDRHKLVRYCRGALNASYVEKLASGVRDVHYLDKIVKIHLTPLTDMFQNLHEESEMLFKKKSSNNSIFIKKESDTNPFSLLHASTTKNTATATSTTTNTTHFASEGRYSSFSTPTFPLSSTKSSVSSVGQQIPPFPLKQMSSLLNVSESSSTTTRLENNRKGSLSSGDSSTPNSEHFNPDANDGVSLQIGDTMTLNDYIFEFGDADSDLTKFQGFLPPMSDTYGINPFSEVNNSQVNSSNVNNYNDNSNGRGNGQFNEPSHLSSTTLPLPVPNWF</sequence>
<dbReference type="EMBL" id="BSXU01002628">
    <property type="protein sequence ID" value="GMG38902.1"/>
    <property type="molecule type" value="Genomic_DNA"/>
</dbReference>
<organism evidence="8 9">
    <name type="scientific">Ambrosiozyma monospora</name>
    <name type="common">Yeast</name>
    <name type="synonym">Endomycopsis monosporus</name>
    <dbReference type="NCBI Taxonomy" id="43982"/>
    <lineage>
        <taxon>Eukaryota</taxon>
        <taxon>Fungi</taxon>
        <taxon>Dikarya</taxon>
        <taxon>Ascomycota</taxon>
        <taxon>Saccharomycotina</taxon>
        <taxon>Pichiomycetes</taxon>
        <taxon>Pichiales</taxon>
        <taxon>Pichiaceae</taxon>
        <taxon>Ambrosiozyma</taxon>
    </lineage>
</organism>
<feature type="region of interest" description="Disordered" evidence="6">
    <location>
        <begin position="852"/>
        <end position="884"/>
    </location>
</feature>
<dbReference type="PANTHER" id="PTHR47171:SF3">
    <property type="entry name" value="FARA-RELATED"/>
    <property type="match status" value="1"/>
</dbReference>
<evidence type="ECO:0000256" key="4">
    <source>
        <dbReference type="ARBA" id="ARBA00023163"/>
    </source>
</evidence>
<dbReference type="OrthoDB" id="5121955at2759"/>
<dbReference type="InterPro" id="IPR052073">
    <property type="entry name" value="Amide_Lactam_Regulators"/>
</dbReference>
<feature type="compositionally biased region" description="Low complexity" evidence="6">
    <location>
        <begin position="95"/>
        <end position="108"/>
    </location>
</feature>
<gene>
    <name evidence="8" type="ORF">Amon01_000504600</name>
</gene>
<proteinExistence type="predicted"/>
<dbReference type="Proteomes" id="UP001165063">
    <property type="component" value="Unassembled WGS sequence"/>
</dbReference>
<feature type="region of interest" description="Disordered" evidence="6">
    <location>
        <begin position="45"/>
        <end position="108"/>
    </location>
</feature>
<evidence type="ECO:0000256" key="3">
    <source>
        <dbReference type="ARBA" id="ARBA00023125"/>
    </source>
</evidence>
<reference evidence="8" key="1">
    <citation type="submission" date="2023-04" db="EMBL/GenBank/DDBJ databases">
        <title>Ambrosiozyma monospora NBRC 1965.</title>
        <authorList>
            <person name="Ichikawa N."/>
            <person name="Sato H."/>
            <person name="Tonouchi N."/>
        </authorList>
    </citation>
    <scope>NUCLEOTIDE SEQUENCE</scope>
    <source>
        <strain evidence="8">NBRC 1965</strain>
    </source>
</reference>
<name>A0A9W7DHC2_AMBMO</name>
<dbReference type="AlphaFoldDB" id="A0A9W7DHC2"/>
<dbReference type="GO" id="GO:0003677">
    <property type="term" value="F:DNA binding"/>
    <property type="evidence" value="ECO:0007669"/>
    <property type="project" value="UniProtKB-KW"/>
</dbReference>
<feature type="domain" description="Xylanolytic transcriptional activator regulatory" evidence="7">
    <location>
        <begin position="215"/>
        <end position="448"/>
    </location>
</feature>
<feature type="region of interest" description="Disordered" evidence="6">
    <location>
        <begin position="748"/>
        <end position="794"/>
    </location>
</feature>
<keyword evidence="4" id="KW-0804">Transcription</keyword>
<dbReference type="GO" id="GO:0006351">
    <property type="term" value="P:DNA-templated transcription"/>
    <property type="evidence" value="ECO:0007669"/>
    <property type="project" value="InterPro"/>
</dbReference>
<evidence type="ECO:0000313" key="8">
    <source>
        <dbReference type="EMBL" id="GMG38902.1"/>
    </source>
</evidence>
<keyword evidence="3" id="KW-0238">DNA-binding</keyword>
<dbReference type="InterPro" id="IPR007219">
    <property type="entry name" value="XnlR_reg_dom"/>
</dbReference>
<dbReference type="CDD" id="cd12148">
    <property type="entry name" value="fungal_TF_MHR"/>
    <property type="match status" value="1"/>
</dbReference>
<keyword evidence="2" id="KW-0805">Transcription regulation</keyword>
<dbReference type="GO" id="GO:0008270">
    <property type="term" value="F:zinc ion binding"/>
    <property type="evidence" value="ECO:0007669"/>
    <property type="project" value="InterPro"/>
</dbReference>
<keyword evidence="1" id="KW-0862">Zinc</keyword>
<accession>A0A9W7DHC2</accession>
<dbReference type="PANTHER" id="PTHR47171">
    <property type="entry name" value="FARA-RELATED"/>
    <property type="match status" value="1"/>
</dbReference>
<feature type="compositionally biased region" description="Polar residues" evidence="6">
    <location>
        <begin position="864"/>
        <end position="876"/>
    </location>
</feature>
<dbReference type="Pfam" id="PF04082">
    <property type="entry name" value="Fungal_trans"/>
    <property type="match status" value="1"/>
</dbReference>
<feature type="compositionally biased region" description="Basic and acidic residues" evidence="6">
    <location>
        <begin position="80"/>
        <end position="89"/>
    </location>
</feature>
<keyword evidence="5" id="KW-0539">Nucleus</keyword>
<keyword evidence="9" id="KW-1185">Reference proteome</keyword>
<feature type="compositionally biased region" description="Basic residues" evidence="6">
    <location>
        <begin position="67"/>
        <end position="79"/>
    </location>
</feature>
<evidence type="ECO:0000256" key="5">
    <source>
        <dbReference type="ARBA" id="ARBA00023242"/>
    </source>
</evidence>
<evidence type="ECO:0000256" key="1">
    <source>
        <dbReference type="ARBA" id="ARBA00022833"/>
    </source>
</evidence>
<evidence type="ECO:0000259" key="7">
    <source>
        <dbReference type="Pfam" id="PF04082"/>
    </source>
</evidence>
<feature type="compositionally biased region" description="Polar residues" evidence="6">
    <location>
        <begin position="770"/>
        <end position="785"/>
    </location>
</feature>
<evidence type="ECO:0000256" key="6">
    <source>
        <dbReference type="SAM" id="MobiDB-lite"/>
    </source>
</evidence>
<comment type="caution">
    <text evidence="8">The sequence shown here is derived from an EMBL/GenBank/DDBJ whole genome shotgun (WGS) entry which is preliminary data.</text>
</comment>
<evidence type="ECO:0000313" key="9">
    <source>
        <dbReference type="Proteomes" id="UP001165063"/>
    </source>
</evidence>
<evidence type="ECO:0000256" key="2">
    <source>
        <dbReference type="ARBA" id="ARBA00023015"/>
    </source>
</evidence>